<dbReference type="SUPFAM" id="SSF56784">
    <property type="entry name" value="HAD-like"/>
    <property type="match status" value="1"/>
</dbReference>
<evidence type="ECO:0000313" key="2">
    <source>
        <dbReference type="Proteomes" id="UP000663651"/>
    </source>
</evidence>
<protein>
    <submittedName>
        <fullName evidence="1">Trehalose-phosphatase</fullName>
    </submittedName>
</protein>
<proteinExistence type="predicted"/>
<sequence length="262" mass="28725">MTTNHASQRLWIFSFDGALTAPSADRSKARLHRLTRQLLEELASSPGERVAVLSSRSLEDLVSRVPIPGVFLGGGCGTEWHIPGGESMTLSGRPKDLLMETRDELLPLLRDVAALPGITFDDRRWSAAIHAGGVAPKVKRTLDEQLEAICRQRSVALYRYPDMVEIQFLPEITMEFGARAICRFLKQEGPIICAGSDANDATAIRWVLRQGGSAISIGRRPIMAGVTAAVDIRSLVRQVRDLAGVSPQLPARRPERRLNKAA</sequence>
<dbReference type="InterPro" id="IPR003337">
    <property type="entry name" value="Trehalose_PPase"/>
</dbReference>
<accession>A0ABX7Q0J8</accession>
<evidence type="ECO:0000313" key="1">
    <source>
        <dbReference type="EMBL" id="QSV44590.1"/>
    </source>
</evidence>
<dbReference type="Gene3D" id="3.30.70.1020">
    <property type="entry name" value="Trehalose-6-phosphate phosphatase related protein, domain 2"/>
    <property type="match status" value="1"/>
</dbReference>
<dbReference type="Gene3D" id="3.40.50.1000">
    <property type="entry name" value="HAD superfamily/HAD-like"/>
    <property type="match status" value="1"/>
</dbReference>
<dbReference type="InterPro" id="IPR023214">
    <property type="entry name" value="HAD_sf"/>
</dbReference>
<dbReference type="Proteomes" id="UP000663651">
    <property type="component" value="Chromosome"/>
</dbReference>
<gene>
    <name evidence="1" type="ORF">JZM60_10465</name>
</gene>
<dbReference type="EMBL" id="CP071382">
    <property type="protein sequence ID" value="QSV44590.1"/>
    <property type="molecule type" value="Genomic_DNA"/>
</dbReference>
<dbReference type="Pfam" id="PF02358">
    <property type="entry name" value="Trehalose_PPase"/>
    <property type="match status" value="1"/>
</dbReference>
<organism evidence="1 2">
    <name type="scientific">Geobacter benzoatilyticus</name>
    <dbReference type="NCBI Taxonomy" id="2815309"/>
    <lineage>
        <taxon>Bacteria</taxon>
        <taxon>Pseudomonadati</taxon>
        <taxon>Thermodesulfobacteriota</taxon>
        <taxon>Desulfuromonadia</taxon>
        <taxon>Geobacterales</taxon>
        <taxon>Geobacteraceae</taxon>
        <taxon>Geobacter</taxon>
    </lineage>
</organism>
<dbReference type="RefSeq" id="WP_207162362.1">
    <property type="nucleotide sequence ID" value="NZ_CP071382.1"/>
</dbReference>
<reference evidence="1 2" key="1">
    <citation type="submission" date="2021-03" db="EMBL/GenBank/DDBJ databases">
        <title>Geobacter metallireducens gen. nov. sp. nov., a microorganism capable of coupling the complete oxidation of organic compounds to the reduction of iron and other metals.</title>
        <authorList>
            <person name="Li Y."/>
        </authorList>
    </citation>
    <scope>NUCLEOTIDE SEQUENCE [LARGE SCALE GENOMIC DNA]</scope>
    <source>
        <strain evidence="1 2">Jerry-YX</strain>
    </source>
</reference>
<dbReference type="InterPro" id="IPR036412">
    <property type="entry name" value="HAD-like_sf"/>
</dbReference>
<name>A0ABX7Q0J8_9BACT</name>
<keyword evidence="2" id="KW-1185">Reference proteome</keyword>